<dbReference type="OrthoDB" id="4392005at2759"/>
<dbReference type="GO" id="GO:0009089">
    <property type="term" value="P:lysine biosynthetic process via diaminopimelate"/>
    <property type="evidence" value="ECO:0007669"/>
    <property type="project" value="TreeGrafter"/>
</dbReference>
<proteinExistence type="inferred from homology"/>
<accession>A0A0F0IQC5</accession>
<evidence type="ECO:0000313" key="3">
    <source>
        <dbReference type="Proteomes" id="UP000033540"/>
    </source>
</evidence>
<dbReference type="GO" id="GO:0009090">
    <property type="term" value="P:homoserine biosynthetic process"/>
    <property type="evidence" value="ECO:0007669"/>
    <property type="project" value="TreeGrafter"/>
</dbReference>
<dbReference type="GO" id="GO:0004072">
    <property type="term" value="F:aspartate kinase activity"/>
    <property type="evidence" value="ECO:0007669"/>
    <property type="project" value="TreeGrafter"/>
</dbReference>
<comment type="similarity">
    <text evidence="1">Belongs to the aspartokinase family.</text>
</comment>
<evidence type="ECO:0000256" key="1">
    <source>
        <dbReference type="ARBA" id="ARBA00010122"/>
    </source>
</evidence>
<dbReference type="STRING" id="1403190.A0A0F0IQC5"/>
<organism evidence="2 3">
    <name type="scientific">Aspergillus parasiticus (strain ATCC 56775 / NRRL 5862 / SRRC 143 / SU-1)</name>
    <dbReference type="NCBI Taxonomy" id="1403190"/>
    <lineage>
        <taxon>Eukaryota</taxon>
        <taxon>Fungi</taxon>
        <taxon>Dikarya</taxon>
        <taxon>Ascomycota</taxon>
        <taxon>Pezizomycotina</taxon>
        <taxon>Eurotiomycetes</taxon>
        <taxon>Eurotiomycetidae</taxon>
        <taxon>Eurotiales</taxon>
        <taxon>Aspergillaceae</taxon>
        <taxon>Aspergillus</taxon>
        <taxon>Aspergillus subgen. Circumdati</taxon>
    </lineage>
</organism>
<comment type="caution">
    <text evidence="2">The sequence shown here is derived from an EMBL/GenBank/DDBJ whole genome shotgun (WGS) entry which is preliminary data.</text>
</comment>
<dbReference type="Gene3D" id="3.30.70.260">
    <property type="match status" value="2"/>
</dbReference>
<dbReference type="EMBL" id="JZEE01000147">
    <property type="protein sequence ID" value="KJK68078.1"/>
    <property type="molecule type" value="Genomic_DNA"/>
</dbReference>
<dbReference type="InterPro" id="IPR045865">
    <property type="entry name" value="ACT-like_dom_sf"/>
</dbReference>
<sequence>MEFGAKLNTDVLHSPEKFIQPGKPEDITKCKDHRQISVSAKENISLLCVNSNRNLTHYGFYARILSIIDDSNIPVELLLTSDNCVTIAIDSNAVSEEAVRRAQDKMLAYSRPVLSGDMVMLSVKIASKRYCSEVLASTFSILSACCIPVHMISLAADEPIVYCVISKSDVSRAQKTLYSNLHQHYAWWN</sequence>
<dbReference type="Proteomes" id="UP000033540">
    <property type="component" value="Unassembled WGS sequence"/>
</dbReference>
<protein>
    <recommendedName>
        <fullName evidence="4">Aspartate kinase</fullName>
    </recommendedName>
</protein>
<dbReference type="PANTHER" id="PTHR21499:SF59">
    <property type="entry name" value="ASPARTOKINASE"/>
    <property type="match status" value="1"/>
</dbReference>
<gene>
    <name evidence="2" type="ORF">P875_00108646</name>
</gene>
<dbReference type="PANTHER" id="PTHR21499">
    <property type="entry name" value="ASPARTATE KINASE"/>
    <property type="match status" value="1"/>
</dbReference>
<evidence type="ECO:0008006" key="4">
    <source>
        <dbReference type="Google" id="ProtNLM"/>
    </source>
</evidence>
<evidence type="ECO:0000313" key="2">
    <source>
        <dbReference type="EMBL" id="KJK68078.1"/>
    </source>
</evidence>
<reference evidence="2 3" key="1">
    <citation type="submission" date="2015-02" db="EMBL/GenBank/DDBJ databases">
        <title>Draft genome sequence of Aspergillus parasiticus SU-1.</title>
        <authorList>
            <person name="Yu J."/>
            <person name="Fedorova N."/>
            <person name="Yin Y."/>
            <person name="Losada L."/>
            <person name="Zafar N."/>
            <person name="Taujale R."/>
            <person name="Ehrlich K.C."/>
            <person name="Bhatnagar D."/>
            <person name="Cleveland T.E."/>
            <person name="Bennett J.W."/>
            <person name="Nierman W.C."/>
        </authorList>
    </citation>
    <scope>NUCLEOTIDE SEQUENCE [LARGE SCALE GENOMIC DNA]</scope>
    <source>
        <strain evidence="3">ATCC 56775 / NRRL 5862 / SRRC 143 / SU-1</strain>
    </source>
</reference>
<dbReference type="SUPFAM" id="SSF55021">
    <property type="entry name" value="ACT-like"/>
    <property type="match status" value="2"/>
</dbReference>
<dbReference type="GO" id="GO:0005829">
    <property type="term" value="C:cytosol"/>
    <property type="evidence" value="ECO:0007669"/>
    <property type="project" value="TreeGrafter"/>
</dbReference>
<dbReference type="AlphaFoldDB" id="A0A0F0IQC5"/>
<name>A0A0F0IQC5_ASPPU</name>